<reference evidence="2 3" key="1">
    <citation type="journal article" date="2010" name="Stand. Genomic Sci.">
        <title>Complete genome sequence of Haloterrigena turkmenica type strain (4k).</title>
        <authorList>
            <person name="Saunders E."/>
            <person name="Tindall B.J."/>
            <person name="Fahnrich R."/>
            <person name="Lapidus A."/>
            <person name="Copeland A."/>
            <person name="Del Rio T.G."/>
            <person name="Lucas S."/>
            <person name="Chen F."/>
            <person name="Tice H."/>
            <person name="Cheng J.F."/>
            <person name="Han C."/>
            <person name="Detter J.C."/>
            <person name="Bruce D."/>
            <person name="Goodwin L."/>
            <person name="Chain P."/>
            <person name="Pitluck S."/>
            <person name="Pati A."/>
            <person name="Ivanova N."/>
            <person name="Mavromatis K."/>
            <person name="Chen A."/>
            <person name="Palaniappan K."/>
            <person name="Land M."/>
            <person name="Hauser L."/>
            <person name="Chang Y.J."/>
            <person name="Jeffries C.D."/>
            <person name="Brettin T."/>
            <person name="Rohde M."/>
            <person name="Goker M."/>
            <person name="Bristow J."/>
            <person name="Eisen J.A."/>
            <person name="Markowitz V."/>
            <person name="Hugenholtz P."/>
            <person name="Klenk H.P."/>
            <person name="Kyrpides N.C."/>
        </authorList>
    </citation>
    <scope>NUCLEOTIDE SEQUENCE [LARGE SCALE GENOMIC DNA]</scope>
    <source>
        <strain evidence="3">ATCC 51198 / DSM 5511 / JCM 9101 / NCIMB 13204 / VKM B-1734 / 4k</strain>
    </source>
</reference>
<evidence type="ECO:0000313" key="2">
    <source>
        <dbReference type="EMBL" id="ADB63904.1"/>
    </source>
</evidence>
<feature type="region of interest" description="Disordered" evidence="1">
    <location>
        <begin position="1"/>
        <end position="44"/>
    </location>
</feature>
<accession>D2S3F7</accession>
<dbReference type="Proteomes" id="UP000001903">
    <property type="component" value="Plasmid pHTUR05"/>
</dbReference>
<keyword evidence="3" id="KW-1185">Reference proteome</keyword>
<protein>
    <submittedName>
        <fullName evidence="2">Uncharacterized protein</fullName>
    </submittedName>
</protein>
<dbReference type="OrthoDB" id="202365at2157"/>
<sequence length="198" mass="22978">MSQSQQRLEQQRREAADESPFRRDMWWGKDRDGTEKTTGHDPQPFHYRKERCEYVMTGFWKETAERLLCPVAYHEPGEYDLHDEPCEVEVSDPAVFIPKRAPDWHADGEYGAMSHRVRVNEEHGNLTGPLVPDRPKPDFMEGVNDLLGHWGDELDLSDGNLETLRETAERRKRNGDDRDVDIVAGLMQDAWRMAKTGE</sequence>
<dbReference type="GeneID" id="8745822"/>
<evidence type="ECO:0000313" key="3">
    <source>
        <dbReference type="Proteomes" id="UP000001903"/>
    </source>
</evidence>
<gene>
    <name evidence="2" type="ordered locus">Htur_5016</name>
</gene>
<feature type="compositionally biased region" description="Basic and acidic residues" evidence="1">
    <location>
        <begin position="9"/>
        <end position="39"/>
    </location>
</feature>
<dbReference type="AlphaFoldDB" id="D2S3F7"/>
<name>D2S3F7_HALTV</name>
<dbReference type="HOGENOM" id="CLU_1375504_0_0_2"/>
<evidence type="ECO:0000256" key="1">
    <source>
        <dbReference type="SAM" id="MobiDB-lite"/>
    </source>
</evidence>
<proteinExistence type="predicted"/>
<keyword evidence="2" id="KW-0614">Plasmid</keyword>
<dbReference type="RefSeq" id="WP_012946143.1">
    <property type="nucleotide sequence ID" value="NC_013748.1"/>
</dbReference>
<dbReference type="KEGG" id="htu:Htur_5016"/>
<geneLocation type="plasmid" evidence="2 3">
    <name>pHTUR05</name>
</geneLocation>
<organism evidence="2 3">
    <name type="scientific">Haloterrigena turkmenica (strain ATCC 51198 / DSM 5511 / JCM 9101 / NCIMB 13204 / VKM B-1734 / 4k)</name>
    <name type="common">Halococcus turkmenicus</name>
    <dbReference type="NCBI Taxonomy" id="543526"/>
    <lineage>
        <taxon>Archaea</taxon>
        <taxon>Methanobacteriati</taxon>
        <taxon>Methanobacteriota</taxon>
        <taxon>Stenosarchaea group</taxon>
        <taxon>Halobacteria</taxon>
        <taxon>Halobacteriales</taxon>
        <taxon>Natrialbaceae</taxon>
        <taxon>Haloterrigena</taxon>
    </lineage>
</organism>
<dbReference type="EMBL" id="CP001865">
    <property type="protein sequence ID" value="ADB63904.1"/>
    <property type="molecule type" value="Genomic_DNA"/>
</dbReference>